<gene>
    <name evidence="2" type="ORF">ACFSUC_05895</name>
</gene>
<feature type="transmembrane region" description="Helical" evidence="1">
    <location>
        <begin position="121"/>
        <end position="138"/>
    </location>
</feature>
<keyword evidence="1" id="KW-0472">Membrane</keyword>
<name>A0ABW5R812_9BACL</name>
<keyword evidence="3" id="KW-1185">Reference proteome</keyword>
<feature type="transmembrane region" description="Helical" evidence="1">
    <location>
        <begin position="173"/>
        <end position="192"/>
    </location>
</feature>
<dbReference type="GO" id="GO:0016757">
    <property type="term" value="F:glycosyltransferase activity"/>
    <property type="evidence" value="ECO:0007669"/>
    <property type="project" value="UniProtKB-KW"/>
</dbReference>
<keyword evidence="1" id="KW-1133">Transmembrane helix</keyword>
<dbReference type="EMBL" id="JBHUMM010000009">
    <property type="protein sequence ID" value="MFD2671133.1"/>
    <property type="molecule type" value="Genomic_DNA"/>
</dbReference>
<feature type="transmembrane region" description="Helical" evidence="1">
    <location>
        <begin position="390"/>
        <end position="409"/>
    </location>
</feature>
<keyword evidence="2" id="KW-0328">Glycosyltransferase</keyword>
<proteinExistence type="predicted"/>
<protein>
    <submittedName>
        <fullName evidence="2">ArnT family glycosyltransferase</fullName>
        <ecNumber evidence="2">2.4.-.-</ecNumber>
    </submittedName>
</protein>
<keyword evidence="2" id="KW-0808">Transferase</keyword>
<feature type="transmembrane region" description="Helical" evidence="1">
    <location>
        <begin position="12"/>
        <end position="30"/>
    </location>
</feature>
<reference evidence="3" key="1">
    <citation type="journal article" date="2019" name="Int. J. Syst. Evol. Microbiol.">
        <title>The Global Catalogue of Microorganisms (GCM) 10K type strain sequencing project: providing services to taxonomists for standard genome sequencing and annotation.</title>
        <authorList>
            <consortium name="The Broad Institute Genomics Platform"/>
            <consortium name="The Broad Institute Genome Sequencing Center for Infectious Disease"/>
            <person name="Wu L."/>
            <person name="Ma J."/>
        </authorList>
    </citation>
    <scope>NUCLEOTIDE SEQUENCE [LARGE SCALE GENOMIC DNA]</scope>
    <source>
        <strain evidence="3">KCTC 33676</strain>
    </source>
</reference>
<sequence>MVSGLRNQVRPAIGKLILIFLIVFVIRAVFAVSRVASWDEADFALGLVTYDIFHMQPHFPGYPVLIALGRMLNVLVDHEVYALSLVSALAGGVTTAAAYAWMTRFLSGMNLTARMKRWGPWLLVLLLTVHPVFALSQIQPMSDALGLCFVVLLFGCTWRSLESGRTQRERWGLYVLACVLAGLLVGVRISYFPVGFLLLMPWWMSFARQRTWWKGICAAGIGLLTLIASIALWLLPTAQTEGGLQPYLALGASFTEGHFQEWGGTAATSGSLAERALHWLIEQGWWAGGFGTYPDAFASYGLHGWSVAAVGIWTALLIGFVIFAVVWKGHNRHAHSSARHATTAQDAGLADLNETNRMMPFSPSVDGESDVMAGGAHGNETHAGSDAVPFWLRASYVALAVVPYGLWSFFGQNAAKWRHNLPLYVWLMVGVIVIGFTVYRRWVRSPADRGRGGMLKGLFAAYVIVLLMHTAVHYVDISNDQPVHRLVEQVQQLEATEGPLVLYTWEEKRVFDVYAPEITVVRLLQFERWTQSAAAYRPAVKQMLLTNKVLEGFNRQQVPSLQPYVTRIASWRGNAFLDPVYHDIELYALDIERYWRDQNWN</sequence>
<evidence type="ECO:0000313" key="2">
    <source>
        <dbReference type="EMBL" id="MFD2671133.1"/>
    </source>
</evidence>
<organism evidence="2 3">
    <name type="scientific">Marinicrinis sediminis</name>
    <dbReference type="NCBI Taxonomy" id="1652465"/>
    <lineage>
        <taxon>Bacteria</taxon>
        <taxon>Bacillati</taxon>
        <taxon>Bacillota</taxon>
        <taxon>Bacilli</taxon>
        <taxon>Bacillales</taxon>
        <taxon>Paenibacillaceae</taxon>
    </lineage>
</organism>
<feature type="transmembrane region" description="Helical" evidence="1">
    <location>
        <begin position="212"/>
        <end position="235"/>
    </location>
</feature>
<accession>A0ABW5R812</accession>
<evidence type="ECO:0000256" key="1">
    <source>
        <dbReference type="SAM" id="Phobius"/>
    </source>
</evidence>
<comment type="caution">
    <text evidence="2">The sequence shown here is derived from an EMBL/GenBank/DDBJ whole genome shotgun (WGS) entry which is preliminary data.</text>
</comment>
<feature type="transmembrane region" description="Helical" evidence="1">
    <location>
        <begin position="459"/>
        <end position="477"/>
    </location>
</feature>
<evidence type="ECO:0000313" key="3">
    <source>
        <dbReference type="Proteomes" id="UP001597497"/>
    </source>
</evidence>
<dbReference type="RefSeq" id="WP_379928563.1">
    <property type="nucleotide sequence ID" value="NZ_JBHUMM010000009.1"/>
</dbReference>
<feature type="transmembrane region" description="Helical" evidence="1">
    <location>
        <begin position="80"/>
        <end position="101"/>
    </location>
</feature>
<feature type="transmembrane region" description="Helical" evidence="1">
    <location>
        <begin position="144"/>
        <end position="161"/>
    </location>
</feature>
<dbReference type="EC" id="2.4.-.-" evidence="2"/>
<keyword evidence="1" id="KW-0812">Transmembrane</keyword>
<feature type="transmembrane region" description="Helical" evidence="1">
    <location>
        <begin position="307"/>
        <end position="327"/>
    </location>
</feature>
<dbReference type="Proteomes" id="UP001597497">
    <property type="component" value="Unassembled WGS sequence"/>
</dbReference>
<feature type="transmembrane region" description="Helical" evidence="1">
    <location>
        <begin position="421"/>
        <end position="439"/>
    </location>
</feature>